<reference evidence="2" key="1">
    <citation type="journal article" date="2019" name="Int. J. Syst. Evol. Microbiol.">
        <title>The Global Catalogue of Microorganisms (GCM) 10K type strain sequencing project: providing services to taxonomists for standard genome sequencing and annotation.</title>
        <authorList>
            <consortium name="The Broad Institute Genomics Platform"/>
            <consortium name="The Broad Institute Genome Sequencing Center for Infectious Disease"/>
            <person name="Wu L."/>
            <person name="Ma J."/>
        </authorList>
    </citation>
    <scope>NUCLEOTIDE SEQUENCE [LARGE SCALE GENOMIC DNA]</scope>
    <source>
        <strain evidence="2">JCM 3369</strain>
    </source>
</reference>
<organism evidence="1 2">
    <name type="scientific">Georgenia faecalis</name>
    <dbReference type="NCBI Taxonomy" id="2483799"/>
    <lineage>
        <taxon>Bacteria</taxon>
        <taxon>Bacillati</taxon>
        <taxon>Actinomycetota</taxon>
        <taxon>Actinomycetes</taxon>
        <taxon>Micrococcales</taxon>
        <taxon>Bogoriellaceae</taxon>
        <taxon>Georgenia</taxon>
    </lineage>
</organism>
<comment type="caution">
    <text evidence="1">The sequence shown here is derived from an EMBL/GenBank/DDBJ whole genome shotgun (WGS) entry which is preliminary data.</text>
</comment>
<sequence length="76" mass="8389">MGEREMSALVVQAGDDDPLRALGAVAELHREVNRAEEVAVRRARMRGASWADIARELGVSRQAVHKKYGGSRFGRD</sequence>
<name>A0ABV9DB70_9MICO</name>
<protein>
    <submittedName>
        <fullName evidence="1">Helix-turn-helix domain-containing protein</fullName>
    </submittedName>
</protein>
<dbReference type="Gene3D" id="1.10.10.60">
    <property type="entry name" value="Homeodomain-like"/>
    <property type="match status" value="1"/>
</dbReference>
<accession>A0ABV9DB70</accession>
<proteinExistence type="predicted"/>
<dbReference type="RefSeq" id="WP_122825434.1">
    <property type="nucleotide sequence ID" value="NZ_CP033325.1"/>
</dbReference>
<dbReference type="EMBL" id="JBHSGF010000008">
    <property type="protein sequence ID" value="MFC4555935.1"/>
    <property type="molecule type" value="Genomic_DNA"/>
</dbReference>
<evidence type="ECO:0000313" key="1">
    <source>
        <dbReference type="EMBL" id="MFC4555935.1"/>
    </source>
</evidence>
<evidence type="ECO:0000313" key="2">
    <source>
        <dbReference type="Proteomes" id="UP001595955"/>
    </source>
</evidence>
<keyword evidence="2" id="KW-1185">Reference proteome</keyword>
<dbReference type="Proteomes" id="UP001595955">
    <property type="component" value="Unassembled WGS sequence"/>
</dbReference>
<gene>
    <name evidence="1" type="ORF">ACFO3F_11810</name>
</gene>